<feature type="domain" description="Cyclic nucleotide-binding" evidence="4">
    <location>
        <begin position="24"/>
        <end position="120"/>
    </location>
</feature>
<proteinExistence type="predicted"/>
<comment type="caution">
    <text evidence="5">The sequence shown here is derived from an EMBL/GenBank/DDBJ whole genome shotgun (WGS) entry which is preliminary data.</text>
</comment>
<reference evidence="5 6" key="1">
    <citation type="submission" date="2022-06" db="EMBL/GenBank/DDBJ databases">
        <title>Acetobacer genomes from food samples.</title>
        <authorList>
            <person name="Sombolestani A."/>
        </authorList>
    </citation>
    <scope>NUCLEOTIDE SEQUENCE [LARGE SCALE GENOMIC DNA]</scope>
    <source>
        <strain evidence="5 6">R-83281</strain>
    </source>
</reference>
<dbReference type="Proteomes" id="UP001523543">
    <property type="component" value="Unassembled WGS sequence"/>
</dbReference>
<dbReference type="InterPro" id="IPR000595">
    <property type="entry name" value="cNMP-bd_dom"/>
</dbReference>
<organism evidence="5 6">
    <name type="scientific">Acetobacter cerevisiae</name>
    <dbReference type="NCBI Taxonomy" id="178900"/>
    <lineage>
        <taxon>Bacteria</taxon>
        <taxon>Pseudomonadati</taxon>
        <taxon>Pseudomonadota</taxon>
        <taxon>Alphaproteobacteria</taxon>
        <taxon>Acetobacterales</taxon>
        <taxon>Acetobacteraceae</taxon>
        <taxon>Acetobacter</taxon>
    </lineage>
</organism>
<dbReference type="RefSeq" id="WP_082783045.1">
    <property type="nucleotide sequence ID" value="NZ_JAMYZR010000031.1"/>
</dbReference>
<dbReference type="InterPro" id="IPR018490">
    <property type="entry name" value="cNMP-bd_dom_sf"/>
</dbReference>
<dbReference type="SUPFAM" id="SSF46785">
    <property type="entry name" value="Winged helix' DNA-binding domain"/>
    <property type="match status" value="1"/>
</dbReference>
<evidence type="ECO:0000313" key="6">
    <source>
        <dbReference type="Proteomes" id="UP001523543"/>
    </source>
</evidence>
<keyword evidence="3" id="KW-0804">Transcription</keyword>
<keyword evidence="6" id="KW-1185">Reference proteome</keyword>
<keyword evidence="2" id="KW-0238">DNA-binding</keyword>
<evidence type="ECO:0000256" key="1">
    <source>
        <dbReference type="ARBA" id="ARBA00023015"/>
    </source>
</evidence>
<keyword evidence="1" id="KW-0805">Transcription regulation</keyword>
<dbReference type="PROSITE" id="PS50042">
    <property type="entry name" value="CNMP_BINDING_3"/>
    <property type="match status" value="1"/>
</dbReference>
<evidence type="ECO:0000256" key="3">
    <source>
        <dbReference type="ARBA" id="ARBA00023163"/>
    </source>
</evidence>
<sequence>MMRSHNKNQNIPSEPEEMFSALRLFDGVSKREKRVLLSSVKKTMFASGVILFKKNDKPKNLWIVFDGIIHLRSPHPEKKENITVMSMITGDFLLPAAVVTRQPYLLEAYCASAATMLQIDANIIDVLCSLHSSFARIMLEYVAKQFRNNINQTSCYYHCSGSQRLFCYLVKLSIIQDNRKKVVLPHSKSLVAAELRMTPENLSRIITRFRGEILEVNGSEIVILNYAQLISLCGHIRA</sequence>
<evidence type="ECO:0000256" key="2">
    <source>
        <dbReference type="ARBA" id="ARBA00023125"/>
    </source>
</evidence>
<accession>A0ABT1ETX8</accession>
<dbReference type="Gene3D" id="2.60.120.10">
    <property type="entry name" value="Jelly Rolls"/>
    <property type="match status" value="1"/>
</dbReference>
<name>A0ABT1ETX8_9PROT</name>
<gene>
    <name evidence="5" type="ORF">NKW54_12920</name>
</gene>
<protein>
    <submittedName>
        <fullName evidence="5">Helix-turn-helix domain-containing protein</fullName>
    </submittedName>
</protein>
<evidence type="ECO:0000259" key="4">
    <source>
        <dbReference type="PROSITE" id="PS50042"/>
    </source>
</evidence>
<dbReference type="InterPro" id="IPR036390">
    <property type="entry name" value="WH_DNA-bd_sf"/>
</dbReference>
<dbReference type="InterPro" id="IPR012318">
    <property type="entry name" value="HTH_CRP"/>
</dbReference>
<dbReference type="Gene3D" id="1.10.10.10">
    <property type="entry name" value="Winged helix-like DNA-binding domain superfamily/Winged helix DNA-binding domain"/>
    <property type="match status" value="1"/>
</dbReference>
<dbReference type="Pfam" id="PF13545">
    <property type="entry name" value="HTH_Crp_2"/>
    <property type="match status" value="1"/>
</dbReference>
<dbReference type="SUPFAM" id="SSF51206">
    <property type="entry name" value="cAMP-binding domain-like"/>
    <property type="match status" value="1"/>
</dbReference>
<dbReference type="EMBL" id="JAMYZR010000031">
    <property type="protein sequence ID" value="MCP1246833.1"/>
    <property type="molecule type" value="Genomic_DNA"/>
</dbReference>
<dbReference type="InterPro" id="IPR014710">
    <property type="entry name" value="RmlC-like_jellyroll"/>
</dbReference>
<dbReference type="InterPro" id="IPR036388">
    <property type="entry name" value="WH-like_DNA-bd_sf"/>
</dbReference>
<evidence type="ECO:0000313" key="5">
    <source>
        <dbReference type="EMBL" id="MCP1246833.1"/>
    </source>
</evidence>